<dbReference type="InterPro" id="IPR036388">
    <property type="entry name" value="WH-like_DNA-bd_sf"/>
</dbReference>
<dbReference type="RefSeq" id="WP_202937387.1">
    <property type="nucleotide sequence ID" value="NZ_JARQTX010000006.1"/>
</dbReference>
<keyword evidence="2" id="KW-0805">Transcription regulation</keyword>
<dbReference type="InterPro" id="IPR058163">
    <property type="entry name" value="LysR-type_TF_proteobact-type"/>
</dbReference>
<evidence type="ECO:0000259" key="5">
    <source>
        <dbReference type="PROSITE" id="PS50931"/>
    </source>
</evidence>
<dbReference type="InterPro" id="IPR005119">
    <property type="entry name" value="LysR_subst-bd"/>
</dbReference>
<protein>
    <submittedName>
        <fullName evidence="6">LysR family transcriptional regulator</fullName>
    </submittedName>
</protein>
<dbReference type="Proteomes" id="UP001216057">
    <property type="component" value="Unassembled WGS sequence"/>
</dbReference>
<evidence type="ECO:0000313" key="6">
    <source>
        <dbReference type="EMBL" id="MDG2945837.1"/>
    </source>
</evidence>
<dbReference type="InterPro" id="IPR036390">
    <property type="entry name" value="WH_DNA-bd_sf"/>
</dbReference>
<dbReference type="PANTHER" id="PTHR30537:SF3">
    <property type="entry name" value="TRANSCRIPTIONAL REGULATORY PROTEIN"/>
    <property type="match status" value="1"/>
</dbReference>
<dbReference type="SUPFAM" id="SSF46785">
    <property type="entry name" value="Winged helix' DNA-binding domain"/>
    <property type="match status" value="1"/>
</dbReference>
<evidence type="ECO:0000256" key="1">
    <source>
        <dbReference type="ARBA" id="ARBA00009437"/>
    </source>
</evidence>
<dbReference type="Gene3D" id="1.10.10.10">
    <property type="entry name" value="Winged helix-like DNA-binding domain superfamily/Winged helix DNA-binding domain"/>
    <property type="match status" value="1"/>
</dbReference>
<keyword evidence="3" id="KW-0238">DNA-binding</keyword>
<accession>A0ABT6EQL2</accession>
<evidence type="ECO:0000256" key="4">
    <source>
        <dbReference type="ARBA" id="ARBA00023163"/>
    </source>
</evidence>
<comment type="similarity">
    <text evidence="1">Belongs to the LysR transcriptional regulatory family.</text>
</comment>
<dbReference type="Gene3D" id="3.40.190.290">
    <property type="match status" value="1"/>
</dbReference>
<dbReference type="InterPro" id="IPR000847">
    <property type="entry name" value="LysR_HTH_N"/>
</dbReference>
<keyword evidence="7" id="KW-1185">Reference proteome</keyword>
<proteinExistence type="inferred from homology"/>
<organism evidence="6 7">
    <name type="scientific">Exercitatus varius</name>
    <dbReference type="NCBI Taxonomy" id="67857"/>
    <lineage>
        <taxon>Bacteria</taxon>
        <taxon>Pseudomonadati</taxon>
        <taxon>Pseudomonadota</taxon>
        <taxon>Gammaproteobacteria</taxon>
        <taxon>Pasteurellales</taxon>
        <taxon>Pasteurellaceae</taxon>
        <taxon>Exercitatus</taxon>
    </lineage>
</organism>
<evidence type="ECO:0000313" key="7">
    <source>
        <dbReference type="Proteomes" id="UP001216057"/>
    </source>
</evidence>
<reference evidence="6 7" key="1">
    <citation type="submission" date="2023-03" db="EMBL/GenBank/DDBJ databases">
        <title>Classification of Bisgaard taxon 6 and taxon 10 as Exercitatus varius gen. nov., spec. nov.</title>
        <authorList>
            <person name="Christensen H."/>
        </authorList>
    </citation>
    <scope>NUCLEOTIDE SEQUENCE [LARGE SCALE GENOMIC DNA]</scope>
    <source>
        <strain evidence="6 7">23350_01</strain>
    </source>
</reference>
<name>A0ABT6EQL2_9PAST</name>
<dbReference type="SUPFAM" id="SSF53850">
    <property type="entry name" value="Periplasmic binding protein-like II"/>
    <property type="match status" value="1"/>
</dbReference>
<sequence>MNLNLDWNDIHYFLLLVENQTLTATANVLNVEHSTVSRRIERLEKELNVHLFNRIHKRYLLTDDGKRLYTEAKKLQFNVRQFAQTAQDSRQAMTEVLLSVPPFVSHELIAPLLREFYQKFNHIRLVLIGDLALSSLHDRQADIALRIVLPEQHDLVAKRLFDVHYRWYAHTDYLAQASENTWQFLGLNLNGTQLQWVEQQLADKCVRFACNDFGVMKSAIMQKLGIGLLPDVLGDRVGLVRIANMAVLTTSMYLIMHQDVRKTPPVRAVADFLVEKLGE</sequence>
<evidence type="ECO:0000256" key="2">
    <source>
        <dbReference type="ARBA" id="ARBA00023015"/>
    </source>
</evidence>
<evidence type="ECO:0000256" key="3">
    <source>
        <dbReference type="ARBA" id="ARBA00023125"/>
    </source>
</evidence>
<comment type="caution">
    <text evidence="6">The sequence shown here is derived from an EMBL/GenBank/DDBJ whole genome shotgun (WGS) entry which is preliminary data.</text>
</comment>
<dbReference type="EMBL" id="JARQTX010000006">
    <property type="protein sequence ID" value="MDG2945837.1"/>
    <property type="molecule type" value="Genomic_DNA"/>
</dbReference>
<feature type="domain" description="HTH lysR-type" evidence="5">
    <location>
        <begin position="5"/>
        <end position="62"/>
    </location>
</feature>
<dbReference type="Pfam" id="PF00126">
    <property type="entry name" value="HTH_1"/>
    <property type="match status" value="1"/>
</dbReference>
<dbReference type="PANTHER" id="PTHR30537">
    <property type="entry name" value="HTH-TYPE TRANSCRIPTIONAL REGULATOR"/>
    <property type="match status" value="1"/>
</dbReference>
<dbReference type="PROSITE" id="PS50931">
    <property type="entry name" value="HTH_LYSR"/>
    <property type="match status" value="1"/>
</dbReference>
<gene>
    <name evidence="6" type="ORF">P7M32_05265</name>
</gene>
<dbReference type="Pfam" id="PF03466">
    <property type="entry name" value="LysR_substrate"/>
    <property type="match status" value="1"/>
</dbReference>
<keyword evidence="4" id="KW-0804">Transcription</keyword>